<protein>
    <recommendedName>
        <fullName evidence="1">DUF4326 domain-containing protein</fullName>
    </recommendedName>
</protein>
<reference evidence="2" key="2">
    <citation type="submission" date="2023-01" db="EMBL/GenBank/DDBJ databases">
        <authorList>
            <person name="Sun Q."/>
            <person name="Evtushenko L."/>
        </authorList>
    </citation>
    <scope>NUCLEOTIDE SEQUENCE</scope>
    <source>
        <strain evidence="2">VKM Ac-2007</strain>
    </source>
</reference>
<name>A0A9W6I446_9ACTN</name>
<feature type="domain" description="DUF4326" evidence="1">
    <location>
        <begin position="8"/>
        <end position="91"/>
    </location>
</feature>
<accession>A0A9W6I446</accession>
<dbReference type="InterPro" id="IPR025475">
    <property type="entry name" value="DUF4326"/>
</dbReference>
<comment type="caution">
    <text evidence="2">The sequence shown here is derived from an EMBL/GenBank/DDBJ whole genome shotgun (WGS) entry which is preliminary data.</text>
</comment>
<dbReference type="Pfam" id="PF14216">
    <property type="entry name" value="DUF4326"/>
    <property type="match status" value="1"/>
</dbReference>
<dbReference type="EMBL" id="BSEV01000012">
    <property type="protein sequence ID" value="GLK11701.1"/>
    <property type="molecule type" value="Genomic_DNA"/>
</dbReference>
<dbReference type="RefSeq" id="WP_271220070.1">
    <property type="nucleotide sequence ID" value="NZ_BAAAVD010000020.1"/>
</dbReference>
<evidence type="ECO:0000259" key="1">
    <source>
        <dbReference type="Pfam" id="PF14216"/>
    </source>
</evidence>
<evidence type="ECO:0000313" key="2">
    <source>
        <dbReference type="EMBL" id="GLK11701.1"/>
    </source>
</evidence>
<proteinExistence type="predicted"/>
<dbReference type="Proteomes" id="UP001143474">
    <property type="component" value="Unassembled WGS sequence"/>
</dbReference>
<keyword evidence="3" id="KW-1185">Reference proteome</keyword>
<evidence type="ECO:0000313" key="3">
    <source>
        <dbReference type="Proteomes" id="UP001143474"/>
    </source>
</evidence>
<organism evidence="2 3">
    <name type="scientific">Streptosporangium carneum</name>
    <dbReference type="NCBI Taxonomy" id="47481"/>
    <lineage>
        <taxon>Bacteria</taxon>
        <taxon>Bacillati</taxon>
        <taxon>Actinomycetota</taxon>
        <taxon>Actinomycetes</taxon>
        <taxon>Streptosporangiales</taxon>
        <taxon>Streptosporangiaceae</taxon>
        <taxon>Streptosporangium</taxon>
    </lineage>
</organism>
<dbReference type="AlphaFoldDB" id="A0A9W6I446"/>
<sequence length="106" mass="11992">MPKRVQYKRGQPKPQGVVVVTRVSRWGNPFTVAEHGRAEAMRLHREHLLAGTLVNRFGHRVTVDMVRRELRGFDLGCACDLGELCHADTLLRVANSTDPVTEISFR</sequence>
<gene>
    <name evidence="2" type="ORF">GCM10017600_51080</name>
</gene>
<reference evidence="2" key="1">
    <citation type="journal article" date="2014" name="Int. J. Syst. Evol. Microbiol.">
        <title>Complete genome sequence of Corynebacterium casei LMG S-19264T (=DSM 44701T), isolated from a smear-ripened cheese.</title>
        <authorList>
            <consortium name="US DOE Joint Genome Institute (JGI-PGF)"/>
            <person name="Walter F."/>
            <person name="Albersmeier A."/>
            <person name="Kalinowski J."/>
            <person name="Ruckert C."/>
        </authorList>
    </citation>
    <scope>NUCLEOTIDE SEQUENCE</scope>
    <source>
        <strain evidence="2">VKM Ac-2007</strain>
    </source>
</reference>